<dbReference type="PROSITE" id="PS51112">
    <property type="entry name" value="AMMECR1"/>
    <property type="match status" value="1"/>
</dbReference>
<keyword evidence="3" id="KW-1185">Reference proteome</keyword>
<evidence type="ECO:0000313" key="2">
    <source>
        <dbReference type="EMBL" id="TRM68475.1"/>
    </source>
</evidence>
<dbReference type="Pfam" id="PF01871">
    <property type="entry name" value="AMMECR1"/>
    <property type="match status" value="1"/>
</dbReference>
<dbReference type="AlphaFoldDB" id="A0A550CUL3"/>
<evidence type="ECO:0000259" key="1">
    <source>
        <dbReference type="PROSITE" id="PS51112"/>
    </source>
</evidence>
<dbReference type="STRING" id="97359.A0A550CUL3"/>
<dbReference type="Gene3D" id="3.30.1490.150">
    <property type="entry name" value="Hypothetical protein ph0010, domain 2"/>
    <property type="match status" value="1"/>
</dbReference>
<accession>A0A550CUL3</accession>
<comment type="caution">
    <text evidence="2">The sequence shown here is derived from an EMBL/GenBank/DDBJ whole genome shotgun (WGS) entry which is preliminary data.</text>
</comment>
<dbReference type="EMBL" id="VDMD01000002">
    <property type="protein sequence ID" value="TRM68475.1"/>
    <property type="molecule type" value="Genomic_DNA"/>
</dbReference>
<dbReference type="InterPro" id="IPR023473">
    <property type="entry name" value="AMMECR1"/>
</dbReference>
<reference evidence="2 3" key="1">
    <citation type="journal article" date="2019" name="New Phytol.">
        <title>Comparative genomics reveals unique wood-decay strategies and fruiting body development in the Schizophyllaceae.</title>
        <authorList>
            <person name="Almasi E."/>
            <person name="Sahu N."/>
            <person name="Krizsan K."/>
            <person name="Balint B."/>
            <person name="Kovacs G.M."/>
            <person name="Kiss B."/>
            <person name="Cseklye J."/>
            <person name="Drula E."/>
            <person name="Henrissat B."/>
            <person name="Nagy I."/>
            <person name="Chovatia M."/>
            <person name="Adam C."/>
            <person name="LaButti K."/>
            <person name="Lipzen A."/>
            <person name="Riley R."/>
            <person name="Grigoriev I.V."/>
            <person name="Nagy L.G."/>
        </authorList>
    </citation>
    <scope>NUCLEOTIDE SEQUENCE [LARGE SCALE GENOMIC DNA]</scope>
    <source>
        <strain evidence="2 3">NL-1724</strain>
    </source>
</reference>
<dbReference type="SUPFAM" id="SSF143447">
    <property type="entry name" value="AMMECR1-like"/>
    <property type="match status" value="1"/>
</dbReference>
<dbReference type="Proteomes" id="UP000320762">
    <property type="component" value="Unassembled WGS sequence"/>
</dbReference>
<protein>
    <submittedName>
        <fullName evidence="2">AMMECR1 domain-containing protein</fullName>
    </submittedName>
</protein>
<dbReference type="InterPro" id="IPR027485">
    <property type="entry name" value="AMMECR1_N"/>
</dbReference>
<feature type="domain" description="AMMECR1" evidence="1">
    <location>
        <begin position="19"/>
        <end position="240"/>
    </location>
</feature>
<evidence type="ECO:0000313" key="3">
    <source>
        <dbReference type="Proteomes" id="UP000320762"/>
    </source>
</evidence>
<gene>
    <name evidence="2" type="ORF">BD626DRAFT_394659</name>
</gene>
<dbReference type="OrthoDB" id="24630at2759"/>
<dbReference type="InterPro" id="IPR002733">
    <property type="entry name" value="AMMECR1_domain"/>
</dbReference>
<dbReference type="PANTHER" id="PTHR13016">
    <property type="entry name" value="AMMECR1 HOMOLOG"/>
    <property type="match status" value="1"/>
</dbReference>
<organism evidence="2 3">
    <name type="scientific">Schizophyllum amplum</name>
    <dbReference type="NCBI Taxonomy" id="97359"/>
    <lineage>
        <taxon>Eukaryota</taxon>
        <taxon>Fungi</taxon>
        <taxon>Dikarya</taxon>
        <taxon>Basidiomycota</taxon>
        <taxon>Agaricomycotina</taxon>
        <taxon>Agaricomycetes</taxon>
        <taxon>Agaricomycetidae</taxon>
        <taxon>Agaricales</taxon>
        <taxon>Schizophyllaceae</taxon>
        <taxon>Schizophyllum</taxon>
    </lineage>
</organism>
<proteinExistence type="predicted"/>
<name>A0A550CUL3_9AGAR</name>
<sequence>MALIPPDPASVIDKELVADTSADTVCLPEHCFHAFDALYCALTDALPVPPAYTNDKYPLFVTWNTRRTGRASRLRGCIGTFEALPLHEGVPEYALISAFRDHRFRKIDQSELSSLECGISLLTDFEDAATYLDWTLGVHGIRISFPHPSLLPATSASGAPSPLSSSTSIPTVTSRQRFHAVYLPHVMPEQGWDKIESVDSAIRKAGWTGRISEDLRRSVNLVRFQSRKCTVGWDEYVGWREALGAEM</sequence>
<dbReference type="PANTHER" id="PTHR13016:SF0">
    <property type="entry name" value="AMME SYNDROME CANDIDATE GENE 1 PROTEIN"/>
    <property type="match status" value="1"/>
</dbReference>
<dbReference type="Gene3D" id="3.30.700.20">
    <property type="entry name" value="Hypothetical protein ph0010, domain 1"/>
    <property type="match status" value="1"/>
</dbReference>
<dbReference type="InterPro" id="IPR036071">
    <property type="entry name" value="AMMECR1_dom_sf"/>
</dbReference>